<reference evidence="2 3" key="1">
    <citation type="submission" date="2021-06" db="EMBL/GenBank/DDBJ databases">
        <title>Bacillus sp. RD4P76, an endophyte from a halophyte.</title>
        <authorList>
            <person name="Sun J.-Q."/>
        </authorList>
    </citation>
    <scope>NUCLEOTIDE SEQUENCE [LARGE SCALE GENOMIC DNA]</scope>
    <source>
        <strain evidence="2 3">CGMCC 1.15917</strain>
    </source>
</reference>
<evidence type="ECO:0000313" key="2">
    <source>
        <dbReference type="EMBL" id="MBU9712634.1"/>
    </source>
</evidence>
<evidence type="ECO:0000256" key="1">
    <source>
        <dbReference type="SAM" id="SignalP"/>
    </source>
</evidence>
<dbReference type="EMBL" id="JAHQCS010000105">
    <property type="protein sequence ID" value="MBU9712634.1"/>
    <property type="molecule type" value="Genomic_DNA"/>
</dbReference>
<evidence type="ECO:0000313" key="3">
    <source>
        <dbReference type="Proteomes" id="UP000784880"/>
    </source>
</evidence>
<dbReference type="RefSeq" id="WP_217066807.1">
    <property type="nucleotide sequence ID" value="NZ_JAHQCS010000105.1"/>
</dbReference>
<dbReference type="Proteomes" id="UP000784880">
    <property type="component" value="Unassembled WGS sequence"/>
</dbReference>
<organism evidence="2 3">
    <name type="scientific">Evansella tamaricis</name>
    <dbReference type="NCBI Taxonomy" id="2069301"/>
    <lineage>
        <taxon>Bacteria</taxon>
        <taxon>Bacillati</taxon>
        <taxon>Bacillota</taxon>
        <taxon>Bacilli</taxon>
        <taxon>Bacillales</taxon>
        <taxon>Bacillaceae</taxon>
        <taxon>Evansella</taxon>
    </lineage>
</organism>
<dbReference type="PROSITE" id="PS51257">
    <property type="entry name" value="PROKAR_LIPOPROTEIN"/>
    <property type="match status" value="1"/>
</dbReference>
<feature type="chain" id="PRO_5045954148" description="Lipoprotein" evidence="1">
    <location>
        <begin position="21"/>
        <end position="197"/>
    </location>
</feature>
<sequence length="197" mass="22734">MKKSMHFSLLLVLLILLSSACTVVNNTTVDEDSHGGFENPRSNELKSETDDYNMPEVRPESFNFHIQYGVNKRNEVNTFDHVIVKDLVMDGTASIEFYFSKEELDEIYEKFMKADVFSQKTFEVEMNCGMEPYEHYYLKVAIDENGETYTAEYEFTDQYCVLTEDGNKLKGIIQLINGMVRDTEEYQSLPPAEGGYD</sequence>
<evidence type="ECO:0008006" key="4">
    <source>
        <dbReference type="Google" id="ProtNLM"/>
    </source>
</evidence>
<name>A0ABS6JG42_9BACI</name>
<protein>
    <recommendedName>
        <fullName evidence="4">Lipoprotein</fullName>
    </recommendedName>
</protein>
<comment type="caution">
    <text evidence="2">The sequence shown here is derived from an EMBL/GenBank/DDBJ whole genome shotgun (WGS) entry which is preliminary data.</text>
</comment>
<accession>A0ABS6JG42</accession>
<feature type="signal peptide" evidence="1">
    <location>
        <begin position="1"/>
        <end position="20"/>
    </location>
</feature>
<proteinExistence type="predicted"/>
<gene>
    <name evidence="2" type="ORF">KS419_12865</name>
</gene>
<keyword evidence="3" id="KW-1185">Reference proteome</keyword>
<keyword evidence="1" id="KW-0732">Signal</keyword>